<evidence type="ECO:0000313" key="2">
    <source>
        <dbReference type="Proteomes" id="UP001054837"/>
    </source>
</evidence>
<organism evidence="1 2">
    <name type="scientific">Caerostris darwini</name>
    <dbReference type="NCBI Taxonomy" id="1538125"/>
    <lineage>
        <taxon>Eukaryota</taxon>
        <taxon>Metazoa</taxon>
        <taxon>Ecdysozoa</taxon>
        <taxon>Arthropoda</taxon>
        <taxon>Chelicerata</taxon>
        <taxon>Arachnida</taxon>
        <taxon>Araneae</taxon>
        <taxon>Araneomorphae</taxon>
        <taxon>Entelegynae</taxon>
        <taxon>Araneoidea</taxon>
        <taxon>Araneidae</taxon>
        <taxon>Caerostris</taxon>
    </lineage>
</organism>
<reference evidence="1 2" key="1">
    <citation type="submission" date="2021-06" db="EMBL/GenBank/DDBJ databases">
        <title>Caerostris darwini draft genome.</title>
        <authorList>
            <person name="Kono N."/>
            <person name="Arakawa K."/>
        </authorList>
    </citation>
    <scope>NUCLEOTIDE SEQUENCE [LARGE SCALE GENOMIC DNA]</scope>
</reference>
<protein>
    <submittedName>
        <fullName evidence="1">Uncharacterized protein</fullName>
    </submittedName>
</protein>
<name>A0AAV4V8K0_9ARAC</name>
<proteinExistence type="predicted"/>
<comment type="caution">
    <text evidence="1">The sequence shown here is derived from an EMBL/GenBank/DDBJ whole genome shotgun (WGS) entry which is preliminary data.</text>
</comment>
<dbReference type="Proteomes" id="UP001054837">
    <property type="component" value="Unassembled WGS sequence"/>
</dbReference>
<evidence type="ECO:0000313" key="1">
    <source>
        <dbReference type="EMBL" id="GIY65850.1"/>
    </source>
</evidence>
<accession>A0AAV4V8K0</accession>
<sequence>MTHLDINAKSNPPNAVHLKHPQNNSLLVDLVKTLFRPTLPFPLMITNFPLAAVNGGSKSSLASEDPFFIVVWQQYRRQTIFKQCEIPGGLLLVHPSQVLTHKDILGRRKSSYALTCLV</sequence>
<gene>
    <name evidence="1" type="ORF">CDAR_187601</name>
</gene>
<dbReference type="EMBL" id="BPLQ01012481">
    <property type="protein sequence ID" value="GIY65850.1"/>
    <property type="molecule type" value="Genomic_DNA"/>
</dbReference>
<dbReference type="AlphaFoldDB" id="A0AAV4V8K0"/>
<keyword evidence="2" id="KW-1185">Reference proteome</keyword>